<dbReference type="Gene3D" id="1.10.3020.10">
    <property type="entry name" value="alpha-amino acid ester hydrolase ( Helical cap domain)"/>
    <property type="match status" value="1"/>
</dbReference>
<reference evidence="3 4" key="1">
    <citation type="submission" date="2016-10" db="EMBL/GenBank/DDBJ databases">
        <authorList>
            <person name="de Groot N.N."/>
        </authorList>
    </citation>
    <scope>NUCLEOTIDE SEQUENCE [LARGE SCALE GENOMIC DNA]</scope>
    <source>
        <strain evidence="3 4">DSM 22489</strain>
    </source>
</reference>
<sequence>MRIWNWREAVGFVGLVAGAWGAQGQQGSPSAPAPAPTPQQQRAAMTEFYKTHYAKHEYRVPARDGVKMYTVVYTPIASEFADKGPYPFLMTRTPYSCGNYDNANVEPRVTSNMDMLKSGYILVCQDVRGRWDSEGHWVEMTPPKDGKGIDESTDMYDTVEWLLKNVAGNNGRVGIMGISYPGFYTSASIIDSHPAIKAASPQAPMMDLFRGDDSYHGGAFMLDANHSFYAAFFSPQKNPLTKEPENKFEFNPKDMYAYYLKMGTLQRLDSAEGNTNFLFHDQAVHDTFDAYWKARDMREHMHGVKAAVMEVGGWFDAEDLAGPVITFHAIDKLSPEAKANTLVEGPWVHGGWARSTGASLGDIKFGGDTAVYYRSHIEAPFFAHYLKDAEWTPLAKATVFETGSNVWRQYAAWPPPSAKAKMLYLQADGGLGWSAPKAIVSKDEYVSDPAKPVPFVPYPTEGDVPQRYMDEDQRFASTRPDVLTYETAPLTEDVTVAGPVSPKLKIASTGTDADFVVKLIDVYPENYKDPDAEKVGKRVLDAPPVLMAGYEMMVRGEPMRAKFRNSWEKPEALTPGKMTAVDFTMQDVNHTFLKGHRIMVQIQSTWFPLIDRNPQVFMDIYKAKPEDYKKATETVYHQAGAASGVELMVVQK</sequence>
<dbReference type="AlphaFoldDB" id="A0A1H6B2X9"/>
<dbReference type="Proteomes" id="UP000236728">
    <property type="component" value="Unassembled WGS sequence"/>
</dbReference>
<evidence type="ECO:0000256" key="1">
    <source>
        <dbReference type="ARBA" id="ARBA00022801"/>
    </source>
</evidence>
<evidence type="ECO:0000313" key="4">
    <source>
        <dbReference type="Proteomes" id="UP000236728"/>
    </source>
</evidence>
<name>A0A1H6B2X9_9BACT</name>
<feature type="domain" description="Xaa-Pro dipeptidyl-peptidase C-terminal" evidence="2">
    <location>
        <begin position="379"/>
        <end position="646"/>
    </location>
</feature>
<dbReference type="Gene3D" id="3.40.50.1820">
    <property type="entry name" value="alpha/beta hydrolase"/>
    <property type="match status" value="1"/>
</dbReference>
<dbReference type="InterPro" id="IPR000383">
    <property type="entry name" value="Xaa-Pro-like_dom"/>
</dbReference>
<proteinExistence type="predicted"/>
<organism evidence="3 4">
    <name type="scientific">Bryocella elongata</name>
    <dbReference type="NCBI Taxonomy" id="863522"/>
    <lineage>
        <taxon>Bacteria</taxon>
        <taxon>Pseudomonadati</taxon>
        <taxon>Acidobacteriota</taxon>
        <taxon>Terriglobia</taxon>
        <taxon>Terriglobales</taxon>
        <taxon>Acidobacteriaceae</taxon>
        <taxon>Bryocella</taxon>
    </lineage>
</organism>
<dbReference type="OrthoDB" id="319764at2"/>
<dbReference type="InterPro" id="IPR005674">
    <property type="entry name" value="CocE/Ser_esterase"/>
</dbReference>
<dbReference type="InterPro" id="IPR029058">
    <property type="entry name" value="AB_hydrolase_fold"/>
</dbReference>
<accession>A0A1H6B2X9</accession>
<dbReference type="SUPFAM" id="SSF53474">
    <property type="entry name" value="alpha/beta-Hydrolases"/>
    <property type="match status" value="1"/>
</dbReference>
<keyword evidence="4" id="KW-1185">Reference proteome</keyword>
<dbReference type="Pfam" id="PF02129">
    <property type="entry name" value="Peptidase_S15"/>
    <property type="match status" value="1"/>
</dbReference>
<dbReference type="SMART" id="SM00939">
    <property type="entry name" value="PepX_C"/>
    <property type="match status" value="1"/>
</dbReference>
<dbReference type="Pfam" id="PF08530">
    <property type="entry name" value="PepX_C"/>
    <property type="match status" value="1"/>
</dbReference>
<dbReference type="RefSeq" id="WP_103934335.1">
    <property type="nucleotide sequence ID" value="NZ_FNVA01000006.1"/>
</dbReference>
<dbReference type="InterPro" id="IPR013736">
    <property type="entry name" value="Xaa-Pro_dipept_C"/>
</dbReference>
<dbReference type="InterPro" id="IPR008979">
    <property type="entry name" value="Galactose-bd-like_sf"/>
</dbReference>
<dbReference type="Gene3D" id="2.60.120.260">
    <property type="entry name" value="Galactose-binding domain-like"/>
    <property type="match status" value="1"/>
</dbReference>
<gene>
    <name evidence="3" type="ORF">SAMN05421819_3477</name>
</gene>
<evidence type="ECO:0000313" key="3">
    <source>
        <dbReference type="EMBL" id="SEG55199.1"/>
    </source>
</evidence>
<dbReference type="SUPFAM" id="SSF49785">
    <property type="entry name" value="Galactose-binding domain-like"/>
    <property type="match status" value="1"/>
</dbReference>
<protein>
    <recommendedName>
        <fullName evidence="2">Xaa-Pro dipeptidyl-peptidase C-terminal domain-containing protein</fullName>
    </recommendedName>
</protein>
<dbReference type="EMBL" id="FNVA01000006">
    <property type="protein sequence ID" value="SEG55199.1"/>
    <property type="molecule type" value="Genomic_DNA"/>
</dbReference>
<dbReference type="NCBIfam" id="TIGR00976">
    <property type="entry name" value="CocE_NonD"/>
    <property type="match status" value="1"/>
</dbReference>
<dbReference type="GO" id="GO:0008239">
    <property type="term" value="F:dipeptidyl-peptidase activity"/>
    <property type="evidence" value="ECO:0007669"/>
    <property type="project" value="InterPro"/>
</dbReference>
<evidence type="ECO:0000259" key="2">
    <source>
        <dbReference type="SMART" id="SM00939"/>
    </source>
</evidence>
<keyword evidence="1" id="KW-0378">Hydrolase</keyword>